<dbReference type="InterPro" id="IPR001263">
    <property type="entry name" value="PI3K_accessory_dom"/>
</dbReference>
<feature type="domain" description="PIK helical" evidence="9">
    <location>
        <begin position="6"/>
        <end position="180"/>
    </location>
</feature>
<evidence type="ECO:0000313" key="11">
    <source>
        <dbReference type="Proteomes" id="UP000823399"/>
    </source>
</evidence>
<dbReference type="InterPro" id="IPR000403">
    <property type="entry name" value="PI3/4_kinase_cat_dom"/>
</dbReference>
<keyword evidence="5" id="KW-0547">Nucleotide-binding</keyword>
<keyword evidence="11" id="KW-1185">Reference proteome</keyword>
<dbReference type="FunFam" id="3.30.1010.10:FF:000014">
    <property type="entry name" value="Phosphatidylinositol 4-kinase STT4"/>
    <property type="match status" value="1"/>
</dbReference>
<comment type="caution">
    <text evidence="10">The sequence shown here is derived from an EMBL/GenBank/DDBJ whole genome shotgun (WGS) entry which is preliminary data.</text>
</comment>
<evidence type="ECO:0000256" key="7">
    <source>
        <dbReference type="ARBA" id="ARBA00022840"/>
    </source>
</evidence>
<protein>
    <recommendedName>
        <fullName evidence="3">1-phosphatidylinositol 4-kinase</fullName>
        <ecNumber evidence="3">2.7.1.67</ecNumber>
    </recommendedName>
</protein>
<keyword evidence="7" id="KW-0067">ATP-binding</keyword>
<name>A0A9P7EYY8_9AGAM</name>
<dbReference type="GO" id="GO:0005524">
    <property type="term" value="F:ATP binding"/>
    <property type="evidence" value="ECO:0007669"/>
    <property type="project" value="UniProtKB-KW"/>
</dbReference>
<dbReference type="GO" id="GO:0005886">
    <property type="term" value="C:plasma membrane"/>
    <property type="evidence" value="ECO:0007669"/>
    <property type="project" value="TreeGrafter"/>
</dbReference>
<dbReference type="GO" id="GO:0004430">
    <property type="term" value="F:1-phosphatidylinositol 4-kinase activity"/>
    <property type="evidence" value="ECO:0007669"/>
    <property type="project" value="UniProtKB-EC"/>
</dbReference>
<accession>A0A9P7EYY8</accession>
<evidence type="ECO:0000256" key="4">
    <source>
        <dbReference type="ARBA" id="ARBA00022679"/>
    </source>
</evidence>
<dbReference type="SUPFAM" id="SSF56112">
    <property type="entry name" value="Protein kinase-like (PK-like)"/>
    <property type="match status" value="1"/>
</dbReference>
<dbReference type="InterPro" id="IPR015433">
    <property type="entry name" value="PI3/4_kinase"/>
</dbReference>
<dbReference type="GO" id="GO:0046854">
    <property type="term" value="P:phosphatidylinositol phosphate biosynthetic process"/>
    <property type="evidence" value="ECO:0007669"/>
    <property type="project" value="InterPro"/>
</dbReference>
<dbReference type="Pfam" id="PF00454">
    <property type="entry name" value="PI3_PI4_kinase"/>
    <property type="match status" value="1"/>
</dbReference>
<dbReference type="InterPro" id="IPR042236">
    <property type="entry name" value="PI3K_accessory_sf"/>
</dbReference>
<proteinExistence type="inferred from homology"/>
<feature type="domain" description="PI3K/PI4K catalytic" evidence="8">
    <location>
        <begin position="253"/>
        <end position="402"/>
    </location>
</feature>
<evidence type="ECO:0000256" key="1">
    <source>
        <dbReference type="ARBA" id="ARBA00001686"/>
    </source>
</evidence>
<evidence type="ECO:0000256" key="6">
    <source>
        <dbReference type="ARBA" id="ARBA00022777"/>
    </source>
</evidence>
<comment type="similarity">
    <text evidence="2">Belongs to the PI3/PI4-kinase family. Type III PI4K subfamily.</text>
</comment>
<dbReference type="PROSITE" id="PS50290">
    <property type="entry name" value="PI3_4_KINASE_3"/>
    <property type="match status" value="1"/>
</dbReference>
<dbReference type="PANTHER" id="PTHR10048">
    <property type="entry name" value="PHOSPHATIDYLINOSITOL KINASE"/>
    <property type="match status" value="1"/>
</dbReference>
<gene>
    <name evidence="10" type="ORF">F5147DRAFT_777813</name>
</gene>
<evidence type="ECO:0000256" key="3">
    <source>
        <dbReference type="ARBA" id="ARBA00012169"/>
    </source>
</evidence>
<comment type="catalytic activity">
    <reaction evidence="1">
        <text>a 1,2-diacyl-sn-glycero-3-phospho-(1D-myo-inositol) + ATP = a 1,2-diacyl-sn-glycero-3-phospho-(1D-myo-inositol 4-phosphate) + ADP + H(+)</text>
        <dbReference type="Rhea" id="RHEA:19877"/>
        <dbReference type="ChEBI" id="CHEBI:15378"/>
        <dbReference type="ChEBI" id="CHEBI:30616"/>
        <dbReference type="ChEBI" id="CHEBI:57880"/>
        <dbReference type="ChEBI" id="CHEBI:58178"/>
        <dbReference type="ChEBI" id="CHEBI:456216"/>
        <dbReference type="EC" id="2.7.1.67"/>
    </reaction>
</comment>
<dbReference type="InterPro" id="IPR018936">
    <property type="entry name" value="PI3/4_kinase_CS"/>
</dbReference>
<dbReference type="OrthoDB" id="2605849at2759"/>
<dbReference type="Proteomes" id="UP000823399">
    <property type="component" value="Unassembled WGS sequence"/>
</dbReference>
<dbReference type="SUPFAM" id="SSF48371">
    <property type="entry name" value="ARM repeat"/>
    <property type="match status" value="1"/>
</dbReference>
<dbReference type="GO" id="GO:0048015">
    <property type="term" value="P:phosphatidylinositol-mediated signaling"/>
    <property type="evidence" value="ECO:0007669"/>
    <property type="project" value="TreeGrafter"/>
</dbReference>
<evidence type="ECO:0000256" key="2">
    <source>
        <dbReference type="ARBA" id="ARBA00006209"/>
    </source>
</evidence>
<dbReference type="PROSITE" id="PS00915">
    <property type="entry name" value="PI3_4_KINASE_1"/>
    <property type="match status" value="1"/>
</dbReference>
<dbReference type="AlphaFoldDB" id="A0A9P7EYY8"/>
<dbReference type="GeneID" id="64704289"/>
<evidence type="ECO:0000259" key="8">
    <source>
        <dbReference type="PROSITE" id="PS50290"/>
    </source>
</evidence>
<dbReference type="PROSITE" id="PS51545">
    <property type="entry name" value="PIK_HELICAL"/>
    <property type="match status" value="1"/>
</dbReference>
<evidence type="ECO:0000256" key="5">
    <source>
        <dbReference type="ARBA" id="ARBA00022741"/>
    </source>
</evidence>
<dbReference type="InterPro" id="IPR011009">
    <property type="entry name" value="Kinase-like_dom_sf"/>
</dbReference>
<reference evidence="10" key="1">
    <citation type="journal article" date="2020" name="New Phytol.">
        <title>Comparative genomics reveals dynamic genome evolution in host specialist ectomycorrhizal fungi.</title>
        <authorList>
            <person name="Lofgren L.A."/>
            <person name="Nguyen N.H."/>
            <person name="Vilgalys R."/>
            <person name="Ruytinx J."/>
            <person name="Liao H.L."/>
            <person name="Branco S."/>
            <person name="Kuo A."/>
            <person name="LaButti K."/>
            <person name="Lipzen A."/>
            <person name="Andreopoulos W."/>
            <person name="Pangilinan J."/>
            <person name="Riley R."/>
            <person name="Hundley H."/>
            <person name="Na H."/>
            <person name="Barry K."/>
            <person name="Grigoriev I.V."/>
            <person name="Stajich J.E."/>
            <person name="Kennedy P.G."/>
        </authorList>
    </citation>
    <scope>NUCLEOTIDE SEQUENCE</scope>
    <source>
        <strain evidence="10">FC423</strain>
    </source>
</reference>
<dbReference type="GO" id="GO:0005737">
    <property type="term" value="C:cytoplasm"/>
    <property type="evidence" value="ECO:0007669"/>
    <property type="project" value="TreeGrafter"/>
</dbReference>
<dbReference type="Gene3D" id="1.25.40.70">
    <property type="entry name" value="Phosphatidylinositol 3-kinase, accessory domain (PIK)"/>
    <property type="match status" value="1"/>
</dbReference>
<keyword evidence="6 10" id="KW-0418">Kinase</keyword>
<dbReference type="PANTHER" id="PTHR10048:SF15">
    <property type="entry name" value="PHOSPHATIDYLINOSITOL 4-KINASE ALPHA"/>
    <property type="match status" value="1"/>
</dbReference>
<sequence length="402" mass="45050">MLESTWPGVVQTAWEVDLALAVYLTEQFKSPVAHAEVQNLVRSIPDRVVDTPKALIFLIWDSFRGGQRRELKYIIVWAPVTPVIAVTFFKRRHGNDPLLLQYAHRALKQHPVDLTFFFVPQVVQALPFDNLGYNAQFIFETARCLNSFATISYGTLRPIASDAAEIVSPMKPALDRMTDMVVDSLSGDARAFYDREFGFFKKVTSISGKLEPFIEKSKPEKKAKIDEEMAKIVVDVGVYLPSNPDGSVIDIDKKFGQPLQSHAKAPFMTAFKSLLDGALEKREEYDVWQQAIFKVGDDCRQDVLALQIIVKNIFTSIGLTLYLLPYRDTATAAGCGVIDVVPNATSRDEMGRATVNDLLDFFISKYGGEETVAFQHAHLDFTQSMATLHPANQGSSQWEYHG</sequence>
<dbReference type="EMBL" id="JABBWM010000063">
    <property type="protein sequence ID" value="KAG2097949.1"/>
    <property type="molecule type" value="Genomic_DNA"/>
</dbReference>
<dbReference type="Gene3D" id="3.30.1010.10">
    <property type="entry name" value="Phosphatidylinositol 3-kinase Catalytic Subunit, Chain A, domain 4"/>
    <property type="match status" value="1"/>
</dbReference>
<keyword evidence="4" id="KW-0808">Transferase</keyword>
<evidence type="ECO:0000313" key="10">
    <source>
        <dbReference type="EMBL" id="KAG2097949.1"/>
    </source>
</evidence>
<organism evidence="10 11">
    <name type="scientific">Suillus discolor</name>
    <dbReference type="NCBI Taxonomy" id="1912936"/>
    <lineage>
        <taxon>Eukaryota</taxon>
        <taxon>Fungi</taxon>
        <taxon>Dikarya</taxon>
        <taxon>Basidiomycota</taxon>
        <taxon>Agaricomycotina</taxon>
        <taxon>Agaricomycetes</taxon>
        <taxon>Agaricomycetidae</taxon>
        <taxon>Boletales</taxon>
        <taxon>Suillineae</taxon>
        <taxon>Suillaceae</taxon>
        <taxon>Suillus</taxon>
    </lineage>
</organism>
<evidence type="ECO:0000259" key="9">
    <source>
        <dbReference type="PROSITE" id="PS51545"/>
    </source>
</evidence>
<dbReference type="RefSeq" id="XP_041288707.1">
    <property type="nucleotide sequence ID" value="XM_041442030.1"/>
</dbReference>
<dbReference type="Pfam" id="PF00613">
    <property type="entry name" value="PI3Ka"/>
    <property type="match status" value="1"/>
</dbReference>
<dbReference type="InterPro" id="IPR016024">
    <property type="entry name" value="ARM-type_fold"/>
</dbReference>
<dbReference type="EC" id="2.7.1.67" evidence="3"/>